<feature type="compositionally biased region" description="Basic residues" evidence="1">
    <location>
        <begin position="253"/>
        <end position="265"/>
    </location>
</feature>
<keyword evidence="3" id="KW-1185">Reference proteome</keyword>
<dbReference type="STRING" id="930146.SAMN05192533_1254"/>
<sequence>MKKFSKSFLMLMVLFLSGIIPITLAVATPGTPLVVTLKKESINRDSGEIQFTIHFSYDKGNHSQQSPGAIEVYTKYFFDGEHFTNSEMQSVPYDGNVFSGNVNASLKVSSGTIADRYDIPIEYEIKNTGNGVGNDIIVGSSRSEKLIIDENETGSDGDTGNESEEGTDPGSDEGTGDEPEEGSDPGSDEGTGGEPEEGTAPGSDEGTGDKPEEGSDPGSDEGTGDEPEEGTSPSSDEGTGRQSESDLDVAVKAMKKSHGGHKLPIPRRGNIICSY</sequence>
<dbReference type="RefSeq" id="WP_090750252.1">
    <property type="nucleotide sequence ID" value="NZ_FOBW01000025.1"/>
</dbReference>
<reference evidence="3" key="1">
    <citation type="submission" date="2016-10" db="EMBL/GenBank/DDBJ databases">
        <authorList>
            <person name="Varghese N."/>
            <person name="Submissions S."/>
        </authorList>
    </citation>
    <scope>NUCLEOTIDE SEQUENCE [LARGE SCALE GENOMIC DNA]</scope>
    <source>
        <strain evidence="3">B48,IBRC-M 10115,DSM 25386,CECT 8001</strain>
    </source>
</reference>
<feature type="region of interest" description="Disordered" evidence="1">
    <location>
        <begin position="143"/>
        <end position="275"/>
    </location>
</feature>
<evidence type="ECO:0000313" key="2">
    <source>
        <dbReference type="EMBL" id="SEN88493.1"/>
    </source>
</evidence>
<name>A0A1H8K6A8_9BACI</name>
<evidence type="ECO:0000256" key="1">
    <source>
        <dbReference type="SAM" id="MobiDB-lite"/>
    </source>
</evidence>
<accession>A0A1H8K6A8</accession>
<protein>
    <submittedName>
        <fullName evidence="2">Uncharacterized protein</fullName>
    </submittedName>
</protein>
<evidence type="ECO:0000313" key="3">
    <source>
        <dbReference type="Proteomes" id="UP000198553"/>
    </source>
</evidence>
<proteinExistence type="predicted"/>
<dbReference type="EMBL" id="FOBW01000025">
    <property type="protein sequence ID" value="SEN88493.1"/>
    <property type="molecule type" value="Genomic_DNA"/>
</dbReference>
<feature type="compositionally biased region" description="Acidic residues" evidence="1">
    <location>
        <begin position="149"/>
        <end position="187"/>
    </location>
</feature>
<organism evidence="2 3">
    <name type="scientific">Mesobacillus persicus</name>
    <dbReference type="NCBI Taxonomy" id="930146"/>
    <lineage>
        <taxon>Bacteria</taxon>
        <taxon>Bacillati</taxon>
        <taxon>Bacillota</taxon>
        <taxon>Bacilli</taxon>
        <taxon>Bacillales</taxon>
        <taxon>Bacillaceae</taxon>
        <taxon>Mesobacillus</taxon>
    </lineage>
</organism>
<dbReference type="AlphaFoldDB" id="A0A1H8K6A8"/>
<dbReference type="Proteomes" id="UP000198553">
    <property type="component" value="Unassembled WGS sequence"/>
</dbReference>
<feature type="compositionally biased region" description="Acidic residues" evidence="1">
    <location>
        <begin position="214"/>
        <end position="229"/>
    </location>
</feature>
<gene>
    <name evidence="2" type="ORF">SAMN05192533_1254</name>
</gene>